<reference evidence="5 6" key="1">
    <citation type="submission" date="2017-10" db="EMBL/GenBank/DDBJ databases">
        <title>Draft genome sequences of strains TRE 1, TRE 9, TRE H and TRI 7, isolated from tamarins, belonging to four potential novel Bifidobacterium species.</title>
        <authorList>
            <person name="Mattarelli P."/>
            <person name="Modesto M."/>
            <person name="Puglisi E."/>
            <person name="Morelli L."/>
            <person name="Spezio C."/>
            <person name="Bonetti A."/>
            <person name="Sandri C."/>
        </authorList>
    </citation>
    <scope>NUCLEOTIDE SEQUENCE [LARGE SCALE GENOMIC DNA]</scope>
    <source>
        <strain evidence="6">TRI7</strain>
    </source>
</reference>
<dbReference type="OrthoDB" id="9816161at2"/>
<dbReference type="GO" id="GO:0003700">
    <property type="term" value="F:DNA-binding transcription factor activity"/>
    <property type="evidence" value="ECO:0007669"/>
    <property type="project" value="InterPro"/>
</dbReference>
<evidence type="ECO:0000256" key="2">
    <source>
        <dbReference type="ARBA" id="ARBA00023125"/>
    </source>
</evidence>
<sequence>MAGSKRDQAYEYLRRQIVLCRIKPGEPLDEKLAAQELGFSRMPVREAVNRLAEEHLVSVFPSRGVIVNQISIPVFQEMLDIRMLVEPYLLHKSLPNLVAEDLRGFRDVMTERIENPQVESDSVDDDFDYRFHMYFAEKAGGRYLISMMSTLMTQSQRIRFFAAVAPQRLIEAYREHVAIIDAALAGDLQAGTEAIMTHLRNTREGYDRIYHAQEPYFRN</sequence>
<dbReference type="SUPFAM" id="SSF48008">
    <property type="entry name" value="GntR ligand-binding domain-like"/>
    <property type="match status" value="1"/>
</dbReference>
<organism evidence="5 6">
    <name type="scientific">Bifidobacterium simiarum</name>
    <dbReference type="NCBI Taxonomy" id="2045441"/>
    <lineage>
        <taxon>Bacteria</taxon>
        <taxon>Bacillati</taxon>
        <taxon>Actinomycetota</taxon>
        <taxon>Actinomycetes</taxon>
        <taxon>Bifidobacteriales</taxon>
        <taxon>Bifidobacteriaceae</taxon>
        <taxon>Bifidobacterium</taxon>
    </lineage>
</organism>
<evidence type="ECO:0000256" key="1">
    <source>
        <dbReference type="ARBA" id="ARBA00023015"/>
    </source>
</evidence>
<dbReference type="RefSeq" id="WP_100513725.1">
    <property type="nucleotide sequence ID" value="NZ_PEBK01000012.1"/>
</dbReference>
<dbReference type="Gene3D" id="1.10.10.10">
    <property type="entry name" value="Winged helix-like DNA-binding domain superfamily/Winged helix DNA-binding domain"/>
    <property type="match status" value="1"/>
</dbReference>
<dbReference type="Pfam" id="PF00392">
    <property type="entry name" value="GntR"/>
    <property type="match status" value="1"/>
</dbReference>
<dbReference type="PANTHER" id="PTHR43537">
    <property type="entry name" value="TRANSCRIPTIONAL REGULATOR, GNTR FAMILY"/>
    <property type="match status" value="1"/>
</dbReference>
<keyword evidence="1" id="KW-0805">Transcription regulation</keyword>
<evidence type="ECO:0000313" key="5">
    <source>
        <dbReference type="EMBL" id="PJM74489.1"/>
    </source>
</evidence>
<evidence type="ECO:0000313" key="6">
    <source>
        <dbReference type="Proteomes" id="UP000231451"/>
    </source>
</evidence>
<dbReference type="SMART" id="SM00895">
    <property type="entry name" value="FCD"/>
    <property type="match status" value="1"/>
</dbReference>
<evidence type="ECO:0000256" key="3">
    <source>
        <dbReference type="ARBA" id="ARBA00023163"/>
    </source>
</evidence>
<dbReference type="AlphaFoldDB" id="A0A2M9HCF3"/>
<dbReference type="EMBL" id="PEBK01000012">
    <property type="protein sequence ID" value="PJM74489.1"/>
    <property type="molecule type" value="Genomic_DNA"/>
</dbReference>
<keyword evidence="6" id="KW-1185">Reference proteome</keyword>
<dbReference type="InterPro" id="IPR036390">
    <property type="entry name" value="WH_DNA-bd_sf"/>
</dbReference>
<proteinExistence type="predicted"/>
<dbReference type="SMART" id="SM00345">
    <property type="entry name" value="HTH_GNTR"/>
    <property type="match status" value="1"/>
</dbReference>
<dbReference type="Proteomes" id="UP000231451">
    <property type="component" value="Unassembled WGS sequence"/>
</dbReference>
<dbReference type="Pfam" id="PF07729">
    <property type="entry name" value="FCD"/>
    <property type="match status" value="1"/>
</dbReference>
<dbReference type="InterPro" id="IPR036388">
    <property type="entry name" value="WH-like_DNA-bd_sf"/>
</dbReference>
<dbReference type="InterPro" id="IPR000524">
    <property type="entry name" value="Tscrpt_reg_HTH_GntR"/>
</dbReference>
<keyword evidence="2" id="KW-0238">DNA-binding</keyword>
<protein>
    <recommendedName>
        <fullName evidence="4">HTH gntR-type domain-containing protein</fullName>
    </recommendedName>
</protein>
<dbReference type="InterPro" id="IPR011711">
    <property type="entry name" value="GntR_C"/>
</dbReference>
<dbReference type="CDD" id="cd07377">
    <property type="entry name" value="WHTH_GntR"/>
    <property type="match status" value="1"/>
</dbReference>
<dbReference type="GO" id="GO:0003677">
    <property type="term" value="F:DNA binding"/>
    <property type="evidence" value="ECO:0007669"/>
    <property type="project" value="UniProtKB-KW"/>
</dbReference>
<dbReference type="InterPro" id="IPR008920">
    <property type="entry name" value="TF_FadR/GntR_C"/>
</dbReference>
<dbReference type="PANTHER" id="PTHR43537:SF24">
    <property type="entry name" value="GLUCONATE OPERON TRANSCRIPTIONAL REPRESSOR"/>
    <property type="match status" value="1"/>
</dbReference>
<evidence type="ECO:0000259" key="4">
    <source>
        <dbReference type="PROSITE" id="PS50949"/>
    </source>
</evidence>
<feature type="domain" description="HTH gntR-type" evidence="4">
    <location>
        <begin position="3"/>
        <end position="70"/>
    </location>
</feature>
<accession>A0A2M9HCF3</accession>
<keyword evidence="3" id="KW-0804">Transcription</keyword>
<gene>
    <name evidence="5" type="ORF">CSQ87_09920</name>
</gene>
<dbReference type="PROSITE" id="PS50949">
    <property type="entry name" value="HTH_GNTR"/>
    <property type="match status" value="1"/>
</dbReference>
<dbReference type="SUPFAM" id="SSF46785">
    <property type="entry name" value="Winged helix' DNA-binding domain"/>
    <property type="match status" value="1"/>
</dbReference>
<comment type="caution">
    <text evidence="5">The sequence shown here is derived from an EMBL/GenBank/DDBJ whole genome shotgun (WGS) entry which is preliminary data.</text>
</comment>
<name>A0A2M9HCF3_9BIFI</name>
<dbReference type="Gene3D" id="1.20.120.530">
    <property type="entry name" value="GntR ligand-binding domain-like"/>
    <property type="match status" value="1"/>
</dbReference>